<dbReference type="InParanoid" id="A0A0D2UM25"/>
<feature type="coiled-coil region" evidence="1">
    <location>
        <begin position="85"/>
        <end position="112"/>
    </location>
</feature>
<dbReference type="SUPFAM" id="SSF47459">
    <property type="entry name" value="HLH, helix-loop-helix DNA-binding domain"/>
    <property type="match status" value="1"/>
</dbReference>
<evidence type="ECO:0000313" key="4">
    <source>
        <dbReference type="EMBL" id="KJE96111.1"/>
    </source>
</evidence>
<gene>
    <name evidence="4" type="ORF">CAOG_006480</name>
</gene>
<dbReference type="AlphaFoldDB" id="A0A0D2UM25"/>
<dbReference type="EMBL" id="KE346370">
    <property type="protein sequence ID" value="KJE96111.1"/>
    <property type="molecule type" value="Genomic_DNA"/>
</dbReference>
<evidence type="ECO:0000256" key="1">
    <source>
        <dbReference type="SAM" id="Coils"/>
    </source>
</evidence>
<feature type="region of interest" description="Disordered" evidence="2">
    <location>
        <begin position="639"/>
        <end position="660"/>
    </location>
</feature>
<feature type="domain" description="BHLH" evidence="3">
    <location>
        <begin position="559"/>
        <end position="615"/>
    </location>
</feature>
<reference evidence="5" key="1">
    <citation type="submission" date="2011-02" db="EMBL/GenBank/DDBJ databases">
        <title>The Genome Sequence of Capsaspora owczarzaki ATCC 30864.</title>
        <authorList>
            <person name="Russ C."/>
            <person name="Cuomo C."/>
            <person name="Burger G."/>
            <person name="Gray M.W."/>
            <person name="Holland P.W.H."/>
            <person name="King N."/>
            <person name="Lang F.B.F."/>
            <person name="Roger A.J."/>
            <person name="Ruiz-Trillo I."/>
            <person name="Young S.K."/>
            <person name="Zeng Q."/>
            <person name="Gargeya S."/>
            <person name="Alvarado L."/>
            <person name="Berlin A."/>
            <person name="Chapman S.B."/>
            <person name="Chen Z."/>
            <person name="Freedman E."/>
            <person name="Gellesch M."/>
            <person name="Goldberg J."/>
            <person name="Griggs A."/>
            <person name="Gujja S."/>
            <person name="Heilman E."/>
            <person name="Heiman D."/>
            <person name="Howarth C."/>
            <person name="Mehta T."/>
            <person name="Neiman D."/>
            <person name="Pearson M."/>
            <person name="Roberts A."/>
            <person name="Saif S."/>
            <person name="Shea T."/>
            <person name="Shenoy N."/>
            <person name="Sisk P."/>
            <person name="Stolte C."/>
            <person name="Sykes S."/>
            <person name="White J."/>
            <person name="Yandava C."/>
            <person name="Haas B."/>
            <person name="Nusbaum C."/>
            <person name="Birren B."/>
        </authorList>
    </citation>
    <scope>NUCLEOTIDE SEQUENCE</scope>
    <source>
        <strain evidence="5">ATCC 30864</strain>
    </source>
</reference>
<evidence type="ECO:0000256" key="2">
    <source>
        <dbReference type="SAM" id="MobiDB-lite"/>
    </source>
</evidence>
<organism evidence="4 5">
    <name type="scientific">Capsaspora owczarzaki (strain ATCC 30864)</name>
    <dbReference type="NCBI Taxonomy" id="595528"/>
    <lineage>
        <taxon>Eukaryota</taxon>
        <taxon>Filasterea</taxon>
        <taxon>Capsaspora</taxon>
    </lineage>
</organism>
<feature type="region of interest" description="Disordered" evidence="2">
    <location>
        <begin position="1"/>
        <end position="32"/>
    </location>
</feature>
<feature type="region of interest" description="Disordered" evidence="2">
    <location>
        <begin position="472"/>
        <end position="576"/>
    </location>
</feature>
<feature type="compositionally biased region" description="Basic and acidic residues" evidence="2">
    <location>
        <begin position="558"/>
        <end position="576"/>
    </location>
</feature>
<dbReference type="CDD" id="cd19685">
    <property type="entry name" value="bHLH-O_HERP_HES"/>
    <property type="match status" value="1"/>
</dbReference>
<evidence type="ECO:0000313" key="5">
    <source>
        <dbReference type="Proteomes" id="UP000008743"/>
    </source>
</evidence>
<protein>
    <recommendedName>
        <fullName evidence="3">BHLH domain-containing protein</fullName>
    </recommendedName>
</protein>
<dbReference type="STRING" id="595528.A0A0D2UM25"/>
<feature type="compositionally biased region" description="Low complexity" evidence="2">
    <location>
        <begin position="502"/>
        <end position="526"/>
    </location>
</feature>
<feature type="compositionally biased region" description="Low complexity" evidence="2">
    <location>
        <begin position="22"/>
        <end position="32"/>
    </location>
</feature>
<feature type="region of interest" description="Disordered" evidence="2">
    <location>
        <begin position="389"/>
        <end position="438"/>
    </location>
</feature>
<dbReference type="Gene3D" id="4.10.280.10">
    <property type="entry name" value="Helix-loop-helix DNA-binding domain"/>
    <property type="match status" value="1"/>
</dbReference>
<keyword evidence="1" id="KW-0175">Coiled coil</keyword>
<feature type="compositionally biased region" description="Low complexity" evidence="2">
    <location>
        <begin position="415"/>
        <end position="438"/>
    </location>
</feature>
<dbReference type="SMART" id="SM00353">
    <property type="entry name" value="HLH"/>
    <property type="match status" value="1"/>
</dbReference>
<proteinExistence type="predicted"/>
<sequence length="940" mass="101797">MHRKTVHAQQPQALGTPPPYQPLQQPQYQQQQQQQQQYSQQQLLLQQQQTALPMDVLQDLLLLSGVGATPAGETANAPQLSQSNLAAHMYNNAQMQQQIQQMQQQIQLQLQLQLQQQQQQQQQHAATLTTAATAVTAAPRTLGPAAPTTTTTTTNTSTTTTLNSAGMSGATTQRMLQQGQQHGDLWPTSFHIGGGIDTNSYMSQTQHQGASAMAGVVASNQSTDSIGSTASAIGGLPFMMSAAASTAGSGAFHPDTMLAASHGDFQGTATPLLYPSMMHTGHTGEQQPLLLQEQFPSAKSSALFSASSESVSSSSLNGFGFSPMLMHAVPEMGFAGNPRLSTLSQGAMNDLHPVLKTIVYQQQQQQQQQQQETHPLLLQDHTYRMQLQQQQTAMRQPSPAESPRWSPSAGASPVASNAESTTSSSYSTTPTLSSSRPAASSASHYTAAASVDQATLQLHKLLEGSFALPQAQPVPARSSGAFPSPPTSEPLASQGLPTKGTAAAAAAAAAAARPLSSPPTSNNNPTFSAPEELYDMNPATPPGGDNEDEENTATDKPLSVRDCRTASEKRRRQRLNDKYETLKRMVVPLATIQDARRPLSKDEILDHAIRKLKHMNAALDSARESLRISQTEQASQLELLGNQSRSPTVEQHTSRNHHVPSSIVELTDDVQDLVGSLNGQPMATLLPSPSPNTIVKRMPSRLTDENVFISVLETSIKVMQSPINREVIDLVHGSTGDISQLFSRLCRISGPWHEQALMAHDVGISDSQSAFEQFYTFSHAHWFNPTVRRLWSQVQLLTYCPSTQLAIAPSSDGSTTTCVVPRRTPLTAEQIRAILVDIHAELASPRMHSNIVATMAEHDAQTGSLSSDVDRLARLFLPVWLDIFRKHGMRGEAPDIATFQAAAYAIDDPVVVELTWTISRYGFVLYCRDLMRTFNPHQAN</sequence>
<dbReference type="Pfam" id="PF00010">
    <property type="entry name" value="HLH"/>
    <property type="match status" value="1"/>
</dbReference>
<keyword evidence="5" id="KW-1185">Reference proteome</keyword>
<dbReference type="InterPro" id="IPR011598">
    <property type="entry name" value="bHLH_dom"/>
</dbReference>
<dbReference type="GO" id="GO:0046983">
    <property type="term" value="F:protein dimerization activity"/>
    <property type="evidence" value="ECO:0007669"/>
    <property type="project" value="InterPro"/>
</dbReference>
<dbReference type="InterPro" id="IPR036638">
    <property type="entry name" value="HLH_DNA-bd_sf"/>
</dbReference>
<feature type="compositionally biased region" description="Polar residues" evidence="2">
    <location>
        <begin position="639"/>
        <end position="651"/>
    </location>
</feature>
<evidence type="ECO:0000259" key="3">
    <source>
        <dbReference type="PROSITE" id="PS50888"/>
    </source>
</evidence>
<dbReference type="PROSITE" id="PS50888">
    <property type="entry name" value="BHLH"/>
    <property type="match status" value="1"/>
</dbReference>
<name>A0A0D2UM25_CAPO3</name>
<dbReference type="Proteomes" id="UP000008743">
    <property type="component" value="Unassembled WGS sequence"/>
</dbReference>
<accession>A0A0D2UM25</accession>
<feature type="region of interest" description="Disordered" evidence="2">
    <location>
        <begin position="138"/>
        <end position="166"/>
    </location>
</feature>